<comment type="caution">
    <text evidence="2">The sequence shown here is derived from an EMBL/GenBank/DDBJ whole genome shotgun (WGS) entry which is preliminary data.</text>
</comment>
<dbReference type="AlphaFoldDB" id="A0A095ZDW4"/>
<reference evidence="2 3" key="1">
    <citation type="submission" date="2014-07" db="EMBL/GenBank/DDBJ databases">
        <authorList>
            <person name="McCorrison J."/>
            <person name="Sanka R."/>
            <person name="Torralba M."/>
            <person name="Gillis M."/>
            <person name="Haft D.H."/>
            <person name="Methe B."/>
            <person name="Sutton G."/>
            <person name="Nelson K.E."/>
        </authorList>
    </citation>
    <scope>NUCLEOTIDE SEQUENCE [LARGE SCALE GENOMIC DNA]</scope>
    <source>
        <strain evidence="2 3">DNF00040</strain>
    </source>
</reference>
<name>A0A095ZDW4_9BURK</name>
<feature type="signal peptide" evidence="1">
    <location>
        <begin position="1"/>
        <end position="24"/>
    </location>
</feature>
<keyword evidence="3" id="KW-1185">Reference proteome</keyword>
<feature type="chain" id="PRO_5001915924" description="Lipoprotein" evidence="1">
    <location>
        <begin position="25"/>
        <end position="192"/>
    </location>
</feature>
<organism evidence="2 3">
    <name type="scientific">Oligella urethralis DNF00040</name>
    <dbReference type="NCBI Taxonomy" id="1401065"/>
    <lineage>
        <taxon>Bacteria</taxon>
        <taxon>Pseudomonadati</taxon>
        <taxon>Pseudomonadota</taxon>
        <taxon>Betaproteobacteria</taxon>
        <taxon>Burkholderiales</taxon>
        <taxon>Alcaligenaceae</taxon>
        <taxon>Oligella</taxon>
    </lineage>
</organism>
<sequence length="192" mass="21555">MYKSAFQKFAVCCLSCCLCLLLVACQDRTWHQQKLTVGPYQLEAAFPTAPRMSEQAYHLLDEQQEAPIQRVQWTAVAGQSSFNLSYLLVPEHLDPVAVAQALLRSMRLKRDPRLVSAPSEFVAAFEQDLPALGEEFSITLAVDSKLMLAQAKVLQQGQLIVQLYTTGAENDKNFLQQSKRFFEELKIGATID</sequence>
<dbReference type="Proteomes" id="UP000029629">
    <property type="component" value="Unassembled WGS sequence"/>
</dbReference>
<dbReference type="EMBL" id="JRNI01000001">
    <property type="protein sequence ID" value="KGF32586.1"/>
    <property type="molecule type" value="Genomic_DNA"/>
</dbReference>
<keyword evidence="1" id="KW-0732">Signal</keyword>
<gene>
    <name evidence="2" type="ORF">HMPREF2130_00080</name>
</gene>
<evidence type="ECO:0000313" key="3">
    <source>
        <dbReference type="Proteomes" id="UP000029629"/>
    </source>
</evidence>
<evidence type="ECO:0000313" key="2">
    <source>
        <dbReference type="EMBL" id="KGF32586.1"/>
    </source>
</evidence>
<proteinExistence type="predicted"/>
<dbReference type="PROSITE" id="PS51257">
    <property type="entry name" value="PROKAR_LIPOPROTEIN"/>
    <property type="match status" value="1"/>
</dbReference>
<accession>A0A095ZDW4</accession>
<evidence type="ECO:0000256" key="1">
    <source>
        <dbReference type="SAM" id="SignalP"/>
    </source>
</evidence>
<protein>
    <recommendedName>
        <fullName evidence="4">Lipoprotein</fullName>
    </recommendedName>
</protein>
<evidence type="ECO:0008006" key="4">
    <source>
        <dbReference type="Google" id="ProtNLM"/>
    </source>
</evidence>